<comment type="similarity">
    <text evidence="1">Belongs to the CMC family.</text>
</comment>
<feature type="compositionally biased region" description="Low complexity" evidence="3">
    <location>
        <begin position="134"/>
        <end position="148"/>
    </location>
</feature>
<feature type="compositionally biased region" description="Low complexity" evidence="3">
    <location>
        <begin position="31"/>
        <end position="46"/>
    </location>
</feature>
<dbReference type="PANTHER" id="PTHR22977:SF5">
    <property type="entry name" value="COX ASSEMBLY MITOCHONDRIAL PROTEIN HOMOLOG"/>
    <property type="match status" value="1"/>
</dbReference>
<dbReference type="AlphaFoldDB" id="A0A8I4A0P4"/>
<feature type="compositionally biased region" description="Basic and acidic residues" evidence="3">
    <location>
        <begin position="1"/>
        <end position="12"/>
    </location>
</feature>
<gene>
    <name evidence="4" type="primary">CMC1</name>
</gene>
<reference evidence="4" key="3">
    <citation type="submission" date="2025-09" db="UniProtKB">
        <authorList>
            <consortium name="Ensembl"/>
        </authorList>
    </citation>
    <scope>IDENTIFICATION</scope>
</reference>
<dbReference type="Ensembl" id="ENSCJAT00000133260.1">
    <property type="protein sequence ID" value="ENSCJAP00000081585.1"/>
    <property type="gene ID" value="ENSCJAG00000004272.5"/>
</dbReference>
<dbReference type="PROSITE" id="PS51808">
    <property type="entry name" value="CHCH"/>
    <property type="match status" value="1"/>
</dbReference>
<dbReference type="InterPro" id="IPR013892">
    <property type="entry name" value="Cyt_c_biogenesis_Cmc1-like"/>
</dbReference>
<dbReference type="GO" id="GO:0005739">
    <property type="term" value="C:mitochondrion"/>
    <property type="evidence" value="ECO:0007669"/>
    <property type="project" value="TreeGrafter"/>
</dbReference>
<dbReference type="GeneTree" id="ENSGT00390000018696"/>
<evidence type="ECO:0000256" key="2">
    <source>
        <dbReference type="ARBA" id="ARBA00023157"/>
    </source>
</evidence>
<evidence type="ECO:0000256" key="3">
    <source>
        <dbReference type="SAM" id="MobiDB-lite"/>
    </source>
</evidence>
<organism evidence="4 5">
    <name type="scientific">Callithrix jacchus</name>
    <name type="common">White-tufted-ear marmoset</name>
    <name type="synonym">Simia Jacchus</name>
    <dbReference type="NCBI Taxonomy" id="9483"/>
    <lineage>
        <taxon>Eukaryota</taxon>
        <taxon>Metazoa</taxon>
        <taxon>Chordata</taxon>
        <taxon>Craniata</taxon>
        <taxon>Vertebrata</taxon>
        <taxon>Euteleostomi</taxon>
        <taxon>Mammalia</taxon>
        <taxon>Eutheria</taxon>
        <taxon>Euarchontoglires</taxon>
        <taxon>Primates</taxon>
        <taxon>Haplorrhini</taxon>
        <taxon>Platyrrhini</taxon>
        <taxon>Cebidae</taxon>
        <taxon>Callitrichinae</taxon>
        <taxon>Callithrix</taxon>
        <taxon>Callithrix</taxon>
    </lineage>
</organism>
<reference evidence="4" key="2">
    <citation type="submission" date="2025-08" db="UniProtKB">
        <authorList>
            <consortium name="Ensembl"/>
        </authorList>
    </citation>
    <scope>IDENTIFICATION</scope>
</reference>
<accession>A0A8I4A0P4</accession>
<proteinExistence type="inferred from homology"/>
<reference evidence="4 5" key="1">
    <citation type="submission" date="2009-03" db="EMBL/GenBank/DDBJ databases">
        <authorList>
            <person name="Warren W."/>
            <person name="Ye L."/>
            <person name="Minx P."/>
            <person name="Worley K."/>
            <person name="Gibbs R."/>
            <person name="Wilson R.K."/>
        </authorList>
    </citation>
    <scope>NUCLEOTIDE SEQUENCE [LARGE SCALE GENOMIC DNA]</scope>
</reference>
<keyword evidence="2" id="KW-1015">Disulfide bond</keyword>
<feature type="region of interest" description="Disordered" evidence="3">
    <location>
        <begin position="134"/>
        <end position="157"/>
    </location>
</feature>
<sequence length="324" mass="36053">MNVTEEKIKELNDSFGSPKAGLGGGARTWTQLPSEAQSQSPAAPAPVTADSRQQPVLGPHQARLRASCAVPPRRSAATPPSLVIPSAKSVPLVTGLGRGQGSAGATGDGSKNLGRKRERGLLVLCKGRRVSAAGSSRRSLVRPSSNPSPLLPSPPRLPSEPLSGCLPHCPPRWRLTPQHLRHVEKDVLIPKKMREKARERCSEQIQDFTKCCQDSGVLMVIKCRKENSALKECLTAYYTDPAFYEECKMEYLKEREEFRRTGIPAKKRLQKLPTSIFLYLRGLWSATSLKHDLKVRISQHQDFNLEPLMNWYFHSSFSRFICLF</sequence>
<protein>
    <submittedName>
        <fullName evidence="4">C-X9-C motif containing 1</fullName>
    </submittedName>
</protein>
<evidence type="ECO:0000256" key="1">
    <source>
        <dbReference type="ARBA" id="ARBA00007347"/>
    </source>
</evidence>
<dbReference type="Proteomes" id="UP000008225">
    <property type="component" value="Chromosome 17"/>
</dbReference>
<name>A0A8I4A0P4_CALJA</name>
<dbReference type="PANTHER" id="PTHR22977">
    <property type="entry name" value="COX ASSEMBLY MITOCHONDRIAL PROTEIN"/>
    <property type="match status" value="1"/>
</dbReference>
<feature type="compositionally biased region" description="Gly residues" evidence="3">
    <location>
        <begin position="96"/>
        <end position="107"/>
    </location>
</feature>
<feature type="region of interest" description="Disordered" evidence="3">
    <location>
        <begin position="1"/>
        <end position="115"/>
    </location>
</feature>
<evidence type="ECO:0000313" key="4">
    <source>
        <dbReference type="Ensembl" id="ENSCJAP00000081585.1"/>
    </source>
</evidence>
<dbReference type="Pfam" id="PF08583">
    <property type="entry name" value="Cmc1"/>
    <property type="match status" value="1"/>
</dbReference>
<keyword evidence="5" id="KW-1185">Reference proteome</keyword>
<evidence type="ECO:0000313" key="5">
    <source>
        <dbReference type="Proteomes" id="UP000008225"/>
    </source>
</evidence>